<proteinExistence type="inferred from homology"/>
<dbReference type="GO" id="GO:0005524">
    <property type="term" value="F:ATP binding"/>
    <property type="evidence" value="ECO:0007669"/>
    <property type="project" value="UniProtKB-UniRule"/>
</dbReference>
<reference evidence="11" key="1">
    <citation type="journal article" date="2021" name="Nat. Commun.">
        <title>Genetic determinants of endophytism in the Arabidopsis root mycobiome.</title>
        <authorList>
            <person name="Mesny F."/>
            <person name="Miyauchi S."/>
            <person name="Thiergart T."/>
            <person name="Pickel B."/>
            <person name="Atanasova L."/>
            <person name="Karlsson M."/>
            <person name="Huettel B."/>
            <person name="Barry K.W."/>
            <person name="Haridas S."/>
            <person name="Chen C."/>
            <person name="Bauer D."/>
            <person name="Andreopoulos W."/>
            <person name="Pangilinan J."/>
            <person name="LaButti K."/>
            <person name="Riley R."/>
            <person name="Lipzen A."/>
            <person name="Clum A."/>
            <person name="Drula E."/>
            <person name="Henrissat B."/>
            <person name="Kohler A."/>
            <person name="Grigoriev I.V."/>
            <person name="Martin F.M."/>
            <person name="Hacquard S."/>
        </authorList>
    </citation>
    <scope>NUCLEOTIDE SEQUENCE</scope>
    <source>
        <strain evidence="11">MPI-CAGE-CH-0230</strain>
    </source>
</reference>
<keyword evidence="11" id="KW-0378">Hydrolase</keyword>
<keyword evidence="12" id="KW-1185">Reference proteome</keyword>
<feature type="compositionally biased region" description="Polar residues" evidence="9">
    <location>
        <begin position="105"/>
        <end position="125"/>
    </location>
</feature>
<evidence type="ECO:0000256" key="8">
    <source>
        <dbReference type="SAM" id="Coils"/>
    </source>
</evidence>
<dbReference type="GO" id="GO:0005874">
    <property type="term" value="C:microtubule"/>
    <property type="evidence" value="ECO:0007669"/>
    <property type="project" value="UniProtKB-KW"/>
</dbReference>
<feature type="region of interest" description="Disordered" evidence="9">
    <location>
        <begin position="1"/>
        <end position="91"/>
    </location>
</feature>
<comment type="similarity">
    <text evidence="1">Belongs to the TRAFAC class myosin-kinesin ATPase superfamily. Kinesin family. KIN-14 subfamily.</text>
</comment>
<evidence type="ECO:0000256" key="5">
    <source>
        <dbReference type="ARBA" id="ARBA00023175"/>
    </source>
</evidence>
<evidence type="ECO:0000313" key="12">
    <source>
        <dbReference type="Proteomes" id="UP000756346"/>
    </source>
</evidence>
<dbReference type="EMBL" id="JAGTJQ010000004">
    <property type="protein sequence ID" value="KAH7033031.1"/>
    <property type="molecule type" value="Genomic_DNA"/>
</dbReference>
<dbReference type="RefSeq" id="XP_046013863.1">
    <property type="nucleotide sequence ID" value="XM_046151621.1"/>
</dbReference>
<evidence type="ECO:0000256" key="1">
    <source>
        <dbReference type="ARBA" id="ARBA00010899"/>
    </source>
</evidence>
<dbReference type="PANTHER" id="PTHR47972:SF45">
    <property type="entry name" value="PROTEIN CLARET SEGREGATIONAL"/>
    <property type="match status" value="1"/>
</dbReference>
<name>A0A9P8Y9H0_9PEZI</name>
<sequence>MDADGVTMRRTGLPQPRPVSRHQFSASTSHASLALHEISDSQSNARSHIAQPSFGTKRILQPAVQPEAKRQTLAERAGHPPRPLGASLQASRSVRAVALKDVGKTTSGMNSFSSLPTSRAIPTTNYSSSTSIYGASSARPPSRSQHARSRSNTRTLQIVPSSRPTTSMGTREREEPNSRNATDIDEKLGKLDSDFARMKEFMDSSAVDKDRLVEELDLAKRRAVQLEAKKVELQDDLDEARRDFKNASREVQFLTEDIEKLKQKHQDDYDHIRRRFDRELEEERRQLEAEREKHNDLLQQFEEKCGRDAEAQKEQLEREILEQRARVTSLRHEKDLEVQKLNLHVQQREMQLKKAEEDLARALDQVSDHERSIARLSAKIEQLEENAKSLQEAYGSSENRKDHQISDLSRQLQELTRRAEAAERAAEEEKRAAKKLIEASNEDFERMKIQVKDKLLREEEKRHKLFEQVQDLKGNIRVMCRIRPAGSSPDLLDFDYFESEYDEDKYGGLVVPTERENALEEGKKVISKSQPFNFERIFDPACTNQDVFEEISQLVQSVMDGKKVCIFCYGQTGSGKTYTMSNQKPKLDGTSDHGIIPRAKEMIFDEVSRMRDLGWEYSLEGSYLEVYKNKLYDLVTPRSGEPKPLQIIRTSDELEIRDHEFVGLNSEDDLDYLVQQAEANRHTAETNMNRASSRSHSVLVIKVHGRKTMPDGKVKVRQGTLNLIDLAGSESIGRSGATGDVAEEGRQINMSLTHLGTVLKKLGEGTKKESVDFSSFTLTQLLKPSLGEKCRTLMFCMVSPLKENAKETINSLKFAENAQKVKQSNAAKANGTKKPR</sequence>
<dbReference type="InterPro" id="IPR036961">
    <property type="entry name" value="Kinesin_motor_dom_sf"/>
</dbReference>
<dbReference type="PRINTS" id="PR00380">
    <property type="entry name" value="KINESINHEAVY"/>
</dbReference>
<dbReference type="PROSITE" id="PS00411">
    <property type="entry name" value="KINESIN_MOTOR_1"/>
    <property type="match status" value="1"/>
</dbReference>
<keyword evidence="5 6" id="KW-0505">Motor protein</keyword>
<dbReference type="GO" id="GO:0003777">
    <property type="term" value="F:microtubule motor activity"/>
    <property type="evidence" value="ECO:0007669"/>
    <property type="project" value="InterPro"/>
</dbReference>
<dbReference type="InterPro" id="IPR027640">
    <property type="entry name" value="Kinesin-like_fam"/>
</dbReference>
<evidence type="ECO:0000256" key="6">
    <source>
        <dbReference type="PROSITE-ProRule" id="PRU00283"/>
    </source>
</evidence>
<evidence type="ECO:0000256" key="4">
    <source>
        <dbReference type="ARBA" id="ARBA00022840"/>
    </source>
</evidence>
<evidence type="ECO:0000256" key="2">
    <source>
        <dbReference type="ARBA" id="ARBA00022701"/>
    </source>
</evidence>
<keyword evidence="8" id="KW-0175">Coiled coil</keyword>
<accession>A0A9P8Y9H0</accession>
<organism evidence="11 12">
    <name type="scientific">Microdochium trichocladiopsis</name>
    <dbReference type="NCBI Taxonomy" id="1682393"/>
    <lineage>
        <taxon>Eukaryota</taxon>
        <taxon>Fungi</taxon>
        <taxon>Dikarya</taxon>
        <taxon>Ascomycota</taxon>
        <taxon>Pezizomycotina</taxon>
        <taxon>Sordariomycetes</taxon>
        <taxon>Xylariomycetidae</taxon>
        <taxon>Xylariales</taxon>
        <taxon>Microdochiaceae</taxon>
        <taxon>Microdochium</taxon>
    </lineage>
</organism>
<dbReference type="Gene3D" id="3.40.850.10">
    <property type="entry name" value="Kinesin motor domain"/>
    <property type="match status" value="1"/>
</dbReference>
<comment type="caution">
    <text evidence="11">The sequence shown here is derived from an EMBL/GenBank/DDBJ whole genome shotgun (WGS) entry which is preliminary data.</text>
</comment>
<dbReference type="InterPro" id="IPR027417">
    <property type="entry name" value="P-loop_NTPase"/>
</dbReference>
<dbReference type="GO" id="GO:0008017">
    <property type="term" value="F:microtubule binding"/>
    <property type="evidence" value="ECO:0007669"/>
    <property type="project" value="InterPro"/>
</dbReference>
<dbReference type="PROSITE" id="PS50067">
    <property type="entry name" value="KINESIN_MOTOR_2"/>
    <property type="match status" value="1"/>
</dbReference>
<feature type="compositionally biased region" description="Low complexity" evidence="9">
    <location>
        <begin position="25"/>
        <end position="36"/>
    </location>
</feature>
<feature type="compositionally biased region" description="Basic and acidic residues" evidence="9">
    <location>
        <begin position="67"/>
        <end position="78"/>
    </location>
</feature>
<evidence type="ECO:0000256" key="9">
    <source>
        <dbReference type="SAM" id="MobiDB-lite"/>
    </source>
</evidence>
<feature type="compositionally biased region" description="Low complexity" evidence="9">
    <location>
        <begin position="126"/>
        <end position="138"/>
    </location>
</feature>
<dbReference type="InterPro" id="IPR001752">
    <property type="entry name" value="Kinesin_motor_dom"/>
</dbReference>
<dbReference type="PANTHER" id="PTHR47972">
    <property type="entry name" value="KINESIN-LIKE PROTEIN KLP-3"/>
    <property type="match status" value="1"/>
</dbReference>
<dbReference type="Pfam" id="PF00225">
    <property type="entry name" value="Kinesin"/>
    <property type="match status" value="1"/>
</dbReference>
<feature type="compositionally biased region" description="Polar residues" evidence="9">
    <location>
        <begin position="152"/>
        <end position="169"/>
    </location>
</feature>
<keyword evidence="3 6" id="KW-0547">Nucleotide-binding</keyword>
<dbReference type="SMART" id="SM00129">
    <property type="entry name" value="KISc"/>
    <property type="match status" value="1"/>
</dbReference>
<dbReference type="Proteomes" id="UP000756346">
    <property type="component" value="Unassembled WGS sequence"/>
</dbReference>
<feature type="domain" description="Kinesin motor" evidence="10">
    <location>
        <begin position="475"/>
        <end position="821"/>
    </location>
</feature>
<dbReference type="GO" id="GO:0016787">
    <property type="term" value="F:hydrolase activity"/>
    <property type="evidence" value="ECO:0007669"/>
    <property type="project" value="UniProtKB-KW"/>
</dbReference>
<dbReference type="SUPFAM" id="SSF52540">
    <property type="entry name" value="P-loop containing nucleoside triphosphate hydrolases"/>
    <property type="match status" value="1"/>
</dbReference>
<dbReference type="GO" id="GO:0007018">
    <property type="term" value="P:microtubule-based movement"/>
    <property type="evidence" value="ECO:0007669"/>
    <property type="project" value="InterPro"/>
</dbReference>
<protein>
    <recommendedName>
        <fullName evidence="7">Kinesin-like protein</fullName>
    </recommendedName>
</protein>
<keyword evidence="4 6" id="KW-0067">ATP-binding</keyword>
<dbReference type="AlphaFoldDB" id="A0A9P8Y9H0"/>
<feature type="binding site" evidence="6">
    <location>
        <begin position="570"/>
        <end position="577"/>
    </location>
    <ligand>
        <name>ATP</name>
        <dbReference type="ChEBI" id="CHEBI:30616"/>
    </ligand>
</feature>
<feature type="compositionally biased region" description="Basic and acidic residues" evidence="9">
    <location>
        <begin position="170"/>
        <end position="182"/>
    </location>
</feature>
<feature type="region of interest" description="Disordered" evidence="9">
    <location>
        <begin position="105"/>
        <end position="182"/>
    </location>
</feature>
<gene>
    <name evidence="11" type="ORF">B0I36DRAFT_287249</name>
</gene>
<dbReference type="GeneID" id="70181167"/>
<evidence type="ECO:0000256" key="7">
    <source>
        <dbReference type="RuleBase" id="RU000394"/>
    </source>
</evidence>
<evidence type="ECO:0000259" key="10">
    <source>
        <dbReference type="PROSITE" id="PS50067"/>
    </source>
</evidence>
<evidence type="ECO:0000313" key="11">
    <source>
        <dbReference type="EMBL" id="KAH7033031.1"/>
    </source>
</evidence>
<evidence type="ECO:0000256" key="3">
    <source>
        <dbReference type="ARBA" id="ARBA00022741"/>
    </source>
</evidence>
<dbReference type="InterPro" id="IPR019821">
    <property type="entry name" value="Kinesin_motor_CS"/>
</dbReference>
<feature type="coiled-coil region" evidence="8">
    <location>
        <begin position="209"/>
        <end position="475"/>
    </location>
</feature>
<dbReference type="OrthoDB" id="3176171at2759"/>
<keyword evidence="2 7" id="KW-0493">Microtubule</keyword>